<dbReference type="Pfam" id="PF01613">
    <property type="entry name" value="Flavin_Reduct"/>
    <property type="match status" value="1"/>
</dbReference>
<protein>
    <submittedName>
        <fullName evidence="6">Flavin reductase (DIM6/NTAB) family NADH-FMN oxidoreductase RutF</fullName>
    </submittedName>
</protein>
<organism evidence="6 7">
    <name type="scientific">Peptoniphilus koenoeneniae</name>
    <dbReference type="NCBI Taxonomy" id="507751"/>
    <lineage>
        <taxon>Bacteria</taxon>
        <taxon>Bacillati</taxon>
        <taxon>Bacillota</taxon>
        <taxon>Tissierellia</taxon>
        <taxon>Tissierellales</taxon>
        <taxon>Peptoniphilaceae</taxon>
        <taxon>Peptoniphilus</taxon>
    </lineage>
</organism>
<sequence length="308" mass="35653">MRKNIGIKPYLLPMPVLVIGTYNEDKSPNAMNVAYGSMRDDKSISLYINPVRKTIKNVLRTKAFTVNLADMEHLLDADYIGIVSGNENKDKLKRTSFEAIKSEFVDAPIISFSPLSIECKFVSYDEKDHRLVGEIVNVCVEEEFIDQDGKIKTESMDLITYNPVENTYNLLGGFVGNAFASKEIMEDENLDMEAEEYSEEYLKKDLDKRIKRITKMEKIMEELSKVQEKLNEALDEFENFKEKAKAFDDYYSSEKWMEDYSADDMGLLPEDMERGVLNEDIPYDVLGENYNLAMRMKDLSRNIFNERN</sequence>
<dbReference type="Proteomes" id="UP001236559">
    <property type="component" value="Unassembled WGS sequence"/>
</dbReference>
<dbReference type="PANTHER" id="PTHR43567:SF1">
    <property type="entry name" value="FLAVOREDOXIN"/>
    <property type="match status" value="1"/>
</dbReference>
<gene>
    <name evidence="6" type="ORF">J2S72_001087</name>
</gene>
<evidence type="ECO:0000259" key="5">
    <source>
        <dbReference type="Pfam" id="PF01613"/>
    </source>
</evidence>
<dbReference type="PANTHER" id="PTHR43567">
    <property type="entry name" value="FLAVOREDOXIN-RELATED-RELATED"/>
    <property type="match status" value="1"/>
</dbReference>
<dbReference type="Pfam" id="PF14131">
    <property type="entry name" value="DUF4298"/>
    <property type="match status" value="1"/>
</dbReference>
<feature type="domain" description="Flavin reductase like" evidence="5">
    <location>
        <begin position="12"/>
        <end position="143"/>
    </location>
</feature>
<dbReference type="InterPro" id="IPR012349">
    <property type="entry name" value="Split_barrel_FMN-bd"/>
</dbReference>
<feature type="coiled-coil region" evidence="4">
    <location>
        <begin position="213"/>
        <end position="243"/>
    </location>
</feature>
<evidence type="ECO:0000256" key="4">
    <source>
        <dbReference type="SAM" id="Coils"/>
    </source>
</evidence>
<comment type="caution">
    <text evidence="6">The sequence shown here is derived from an EMBL/GenBank/DDBJ whole genome shotgun (WGS) entry which is preliminary data.</text>
</comment>
<reference evidence="6 7" key="1">
    <citation type="submission" date="2023-07" db="EMBL/GenBank/DDBJ databases">
        <title>Genomic Encyclopedia of Type Strains, Phase IV (KMG-IV): sequencing the most valuable type-strain genomes for metagenomic binning, comparative biology and taxonomic classification.</title>
        <authorList>
            <person name="Goeker M."/>
        </authorList>
    </citation>
    <scope>NUCLEOTIDE SEQUENCE [LARGE SCALE GENOMIC DNA]</scope>
    <source>
        <strain evidence="6 7">DSM 22616</strain>
    </source>
</reference>
<keyword evidence="2" id="KW-0285">Flavoprotein</keyword>
<dbReference type="InterPro" id="IPR052174">
    <property type="entry name" value="Flavoredoxin"/>
</dbReference>
<dbReference type="InterPro" id="IPR025384">
    <property type="entry name" value="DUF4298"/>
</dbReference>
<dbReference type="RefSeq" id="WP_307495129.1">
    <property type="nucleotide sequence ID" value="NZ_JAUSTN010000005.1"/>
</dbReference>
<comment type="cofactor">
    <cofactor evidence="1">
        <name>FMN</name>
        <dbReference type="ChEBI" id="CHEBI:58210"/>
    </cofactor>
</comment>
<dbReference type="InterPro" id="IPR002563">
    <property type="entry name" value="Flavin_Rdtase-like_dom"/>
</dbReference>
<evidence type="ECO:0000256" key="2">
    <source>
        <dbReference type="ARBA" id="ARBA00022630"/>
    </source>
</evidence>
<comment type="similarity">
    <text evidence="3">Belongs to the flavoredoxin family.</text>
</comment>
<dbReference type="SUPFAM" id="SSF50475">
    <property type="entry name" value="FMN-binding split barrel"/>
    <property type="match status" value="1"/>
</dbReference>
<evidence type="ECO:0000256" key="3">
    <source>
        <dbReference type="ARBA" id="ARBA00038054"/>
    </source>
</evidence>
<evidence type="ECO:0000256" key="1">
    <source>
        <dbReference type="ARBA" id="ARBA00001917"/>
    </source>
</evidence>
<evidence type="ECO:0000313" key="7">
    <source>
        <dbReference type="Proteomes" id="UP001236559"/>
    </source>
</evidence>
<keyword evidence="7" id="KW-1185">Reference proteome</keyword>
<accession>A0ABU0AV01</accession>
<proteinExistence type="inferred from homology"/>
<name>A0ABU0AV01_9FIRM</name>
<dbReference type="EMBL" id="JAUSTN010000005">
    <property type="protein sequence ID" value="MDQ0275063.1"/>
    <property type="molecule type" value="Genomic_DNA"/>
</dbReference>
<keyword evidence="4" id="KW-0175">Coiled coil</keyword>
<evidence type="ECO:0000313" key="6">
    <source>
        <dbReference type="EMBL" id="MDQ0275063.1"/>
    </source>
</evidence>
<dbReference type="Gene3D" id="2.30.110.10">
    <property type="entry name" value="Electron Transport, Fmn-binding Protein, Chain A"/>
    <property type="match status" value="1"/>
</dbReference>